<proteinExistence type="inferred from homology"/>
<comment type="similarity">
    <text evidence="1">Belongs to the ComF/GntX family.</text>
</comment>
<dbReference type="PANTHER" id="PTHR47505">
    <property type="entry name" value="DNA UTILIZATION PROTEIN YHGH"/>
    <property type="match status" value="1"/>
</dbReference>
<evidence type="ECO:0000259" key="2">
    <source>
        <dbReference type="Pfam" id="PF00156"/>
    </source>
</evidence>
<name>A0A846TTX7_9MICC</name>
<dbReference type="SUPFAM" id="SSF53271">
    <property type="entry name" value="PRTase-like"/>
    <property type="match status" value="1"/>
</dbReference>
<organism evidence="3 4">
    <name type="scientific">Kocuria subflava</name>
    <dbReference type="NCBI Taxonomy" id="1736139"/>
    <lineage>
        <taxon>Bacteria</taxon>
        <taxon>Bacillati</taxon>
        <taxon>Actinomycetota</taxon>
        <taxon>Actinomycetes</taxon>
        <taxon>Micrococcales</taxon>
        <taxon>Micrococcaceae</taxon>
        <taxon>Kocuria</taxon>
    </lineage>
</organism>
<dbReference type="InterPro" id="IPR029057">
    <property type="entry name" value="PRTase-like"/>
</dbReference>
<dbReference type="PANTHER" id="PTHR47505:SF1">
    <property type="entry name" value="DNA UTILIZATION PROTEIN YHGH"/>
    <property type="match status" value="1"/>
</dbReference>
<gene>
    <name evidence="3" type="ORF">GTW58_11075</name>
</gene>
<dbReference type="RefSeq" id="WP_157980550.1">
    <property type="nucleotide sequence ID" value="NZ_JAAVUN010000026.1"/>
</dbReference>
<dbReference type="Gene3D" id="3.40.50.2020">
    <property type="match status" value="1"/>
</dbReference>
<keyword evidence="4" id="KW-1185">Reference proteome</keyword>
<evidence type="ECO:0000313" key="3">
    <source>
        <dbReference type="EMBL" id="NKE10460.1"/>
    </source>
</evidence>
<dbReference type="Proteomes" id="UP000521379">
    <property type="component" value="Unassembled WGS sequence"/>
</dbReference>
<dbReference type="InterPro" id="IPR000836">
    <property type="entry name" value="PRTase_dom"/>
</dbReference>
<feature type="domain" description="Phosphoribosyltransferase" evidence="2">
    <location>
        <begin position="218"/>
        <end position="265"/>
    </location>
</feature>
<evidence type="ECO:0000256" key="1">
    <source>
        <dbReference type="ARBA" id="ARBA00008007"/>
    </source>
</evidence>
<dbReference type="Pfam" id="PF00156">
    <property type="entry name" value="Pribosyltran"/>
    <property type="match status" value="1"/>
</dbReference>
<reference evidence="3 4" key="1">
    <citation type="submission" date="2020-02" db="EMBL/GenBank/DDBJ databases">
        <authorList>
            <person name="Sun Q."/>
        </authorList>
    </citation>
    <scope>NUCLEOTIDE SEQUENCE [LARGE SCALE GENOMIC DNA]</scope>
    <source>
        <strain evidence="3 4">YIM 13062</strain>
    </source>
</reference>
<dbReference type="AlphaFoldDB" id="A0A846TTX7"/>
<dbReference type="EMBL" id="JAAVUN010000026">
    <property type="protein sequence ID" value="NKE10460.1"/>
    <property type="molecule type" value="Genomic_DNA"/>
</dbReference>
<dbReference type="CDD" id="cd06223">
    <property type="entry name" value="PRTases_typeI"/>
    <property type="match status" value="1"/>
</dbReference>
<dbReference type="InterPro" id="IPR051910">
    <property type="entry name" value="ComF/GntX_DNA_util-trans"/>
</dbReference>
<evidence type="ECO:0000313" key="4">
    <source>
        <dbReference type="Proteomes" id="UP000521379"/>
    </source>
</evidence>
<protein>
    <submittedName>
        <fullName evidence="3">ComF family protein</fullName>
    </submittedName>
</protein>
<comment type="caution">
    <text evidence="3">The sequence shown here is derived from an EMBL/GenBank/DDBJ whole genome shotgun (WGS) entry which is preliminary data.</text>
</comment>
<accession>A0A846TTX7</accession>
<sequence length="274" mass="28791">MDRAAATVLSAMGEALEVVIPVECAVCRAPAATLCAPCRRLLSRTTVHPRRVEHHARHTQGLPIVAAGRYEHELATCLLAFKQAGRTDLTTTLSSVLARALRAAIGSDPSGGAFQPVELVPVPSSATALRRRWFDPVKVLLGAVDVEATVNPDVHCVPWLAHTSCDPGGSLRSLAGRVRTAGGGQAQKFKTADQRAVTGKPPFRVVQGRGDRSAGRRRPTRVILVDDVVTTGATLNRARRTLEEAGATVLGAVVLAAANTPTLEVTGAASQKSV</sequence>